<feature type="transmembrane region" description="Helical" evidence="1">
    <location>
        <begin position="115"/>
        <end position="140"/>
    </location>
</feature>
<accession>A0ABZ2NAK3</accession>
<organism evidence="2 3">
    <name type="scientific">Bacillus kandeliae</name>
    <dbReference type="NCBI Taxonomy" id="3129297"/>
    <lineage>
        <taxon>Bacteria</taxon>
        <taxon>Bacillati</taxon>
        <taxon>Bacillota</taxon>
        <taxon>Bacilli</taxon>
        <taxon>Bacillales</taxon>
        <taxon>Bacillaceae</taxon>
        <taxon>Bacillus</taxon>
    </lineage>
</organism>
<feature type="transmembrane region" description="Helical" evidence="1">
    <location>
        <begin position="146"/>
        <end position="163"/>
    </location>
</feature>
<evidence type="ECO:0000313" key="2">
    <source>
        <dbReference type="EMBL" id="WXB94564.1"/>
    </source>
</evidence>
<keyword evidence="1" id="KW-0472">Membrane</keyword>
<dbReference type="GO" id="GO:0016787">
    <property type="term" value="F:hydrolase activity"/>
    <property type="evidence" value="ECO:0007669"/>
    <property type="project" value="UniProtKB-KW"/>
</dbReference>
<keyword evidence="3" id="KW-1185">Reference proteome</keyword>
<evidence type="ECO:0000256" key="1">
    <source>
        <dbReference type="SAM" id="Phobius"/>
    </source>
</evidence>
<name>A0ABZ2NAK3_9BACI</name>
<keyword evidence="1" id="KW-1133">Transmembrane helix</keyword>
<dbReference type="RefSeq" id="WP_338754321.1">
    <property type="nucleotide sequence ID" value="NZ_CP147404.1"/>
</dbReference>
<dbReference type="InterPro" id="IPR007404">
    <property type="entry name" value="YdjM-like"/>
</dbReference>
<feature type="transmembrane region" description="Helical" evidence="1">
    <location>
        <begin position="60"/>
        <end position="78"/>
    </location>
</feature>
<proteinExistence type="predicted"/>
<sequence length="209" mass="22928">MKGSAHLAIGGAAGLVTALYLQTDPLSTVSLISLGAVAGLAPDLDVNGKLSNRITISKKWLILFFALCGVLLIGYSYLHLAGFMKSAGFLIGVCLLLLPRLFIKQRTMLFLTGAIIAYVGWQADIYWVMLLSGFIIVSSFLSHRSLTHSIIGVIFFGYIAWHFEQSVGLEGSFLAAVLAYASHLVADMKMWSFNKKGVKWFQPIFNKEF</sequence>
<dbReference type="Pfam" id="PF04307">
    <property type="entry name" value="YdjM"/>
    <property type="match status" value="1"/>
</dbReference>
<dbReference type="Proteomes" id="UP001387364">
    <property type="component" value="Chromosome"/>
</dbReference>
<keyword evidence="1" id="KW-0812">Transmembrane</keyword>
<gene>
    <name evidence="2" type="ORF">WDJ61_08035</name>
</gene>
<dbReference type="EMBL" id="CP147404">
    <property type="protein sequence ID" value="WXB94564.1"/>
    <property type="molecule type" value="Genomic_DNA"/>
</dbReference>
<protein>
    <submittedName>
        <fullName evidence="2">Metal-dependent hydrolase</fullName>
    </submittedName>
</protein>
<reference evidence="2 3" key="1">
    <citation type="submission" date="2024-02" db="EMBL/GenBank/DDBJ databases">
        <title>Seven novel Bacillus-like species.</title>
        <authorList>
            <person name="Liu G."/>
        </authorList>
    </citation>
    <scope>NUCLEOTIDE SEQUENCE [LARGE SCALE GENOMIC DNA]</scope>
    <source>
        <strain evidence="2 3">FJAT-52991</strain>
    </source>
</reference>
<evidence type="ECO:0000313" key="3">
    <source>
        <dbReference type="Proteomes" id="UP001387364"/>
    </source>
</evidence>
<feature type="transmembrane region" description="Helical" evidence="1">
    <location>
        <begin position="84"/>
        <end position="103"/>
    </location>
</feature>
<keyword evidence="2" id="KW-0378">Hydrolase</keyword>